<dbReference type="EMBL" id="UOEX01000040">
    <property type="protein sequence ID" value="VAW33531.1"/>
    <property type="molecule type" value="Genomic_DNA"/>
</dbReference>
<name>A0A3B0UQZ0_9ZZZZ</name>
<evidence type="ECO:0008006" key="2">
    <source>
        <dbReference type="Google" id="ProtNLM"/>
    </source>
</evidence>
<sequence length="79" mass="8827">MGAIISLGNKRCQEAAIPLAECALEYPNDIVQNLEILRAIGSLSDSELRRSALQLLKSHPSSIIRQQLPPINFKYKEHD</sequence>
<organism evidence="1">
    <name type="scientific">hydrothermal vent metagenome</name>
    <dbReference type="NCBI Taxonomy" id="652676"/>
    <lineage>
        <taxon>unclassified sequences</taxon>
        <taxon>metagenomes</taxon>
        <taxon>ecological metagenomes</taxon>
    </lineage>
</organism>
<reference evidence="1" key="1">
    <citation type="submission" date="2018-06" db="EMBL/GenBank/DDBJ databases">
        <authorList>
            <person name="Zhirakovskaya E."/>
        </authorList>
    </citation>
    <scope>NUCLEOTIDE SEQUENCE</scope>
</reference>
<gene>
    <name evidence="1" type="ORF">MNBD_DELTA03-759</name>
</gene>
<evidence type="ECO:0000313" key="1">
    <source>
        <dbReference type="EMBL" id="VAW33531.1"/>
    </source>
</evidence>
<proteinExistence type="predicted"/>
<protein>
    <recommendedName>
        <fullName evidence="2">HEAT repeat domain-containing protein</fullName>
    </recommendedName>
</protein>
<dbReference type="AlphaFoldDB" id="A0A3B0UQZ0"/>
<accession>A0A3B0UQZ0</accession>